<dbReference type="SUPFAM" id="SSF103473">
    <property type="entry name" value="MFS general substrate transporter"/>
    <property type="match status" value="1"/>
</dbReference>
<dbReference type="EMBL" id="CP039631">
    <property type="protein sequence ID" value="QCG68146.1"/>
    <property type="molecule type" value="Genomic_DNA"/>
</dbReference>
<keyword evidence="2 4" id="KW-1133">Transmembrane helix</keyword>
<feature type="transmembrane region" description="Helical" evidence="4">
    <location>
        <begin position="235"/>
        <end position="258"/>
    </location>
</feature>
<feature type="domain" description="Major facilitator superfamily (MFS) profile" evidence="5">
    <location>
        <begin position="23"/>
        <end position="416"/>
    </location>
</feature>
<feature type="transmembrane region" description="Helical" evidence="4">
    <location>
        <begin position="300"/>
        <end position="320"/>
    </location>
</feature>
<evidence type="ECO:0000313" key="7">
    <source>
        <dbReference type="Proteomes" id="UP000298274"/>
    </source>
</evidence>
<dbReference type="InterPro" id="IPR011701">
    <property type="entry name" value="MFS"/>
</dbReference>
<feature type="transmembrane region" description="Helical" evidence="4">
    <location>
        <begin position="116"/>
        <end position="137"/>
    </location>
</feature>
<dbReference type="PANTHER" id="PTHR11360">
    <property type="entry name" value="MONOCARBOXYLATE TRANSPORTER"/>
    <property type="match status" value="1"/>
</dbReference>
<feature type="transmembrane region" description="Helical" evidence="4">
    <location>
        <begin position="326"/>
        <end position="349"/>
    </location>
</feature>
<feature type="transmembrane region" description="Helical" evidence="4">
    <location>
        <begin position="361"/>
        <end position="381"/>
    </location>
</feature>
<organism evidence="6 7">
    <name type="scientific">Pseudomonas veronii</name>
    <dbReference type="NCBI Taxonomy" id="76761"/>
    <lineage>
        <taxon>Bacteria</taxon>
        <taxon>Pseudomonadati</taxon>
        <taxon>Pseudomonadota</taxon>
        <taxon>Gammaproteobacteria</taxon>
        <taxon>Pseudomonadales</taxon>
        <taxon>Pseudomonadaceae</taxon>
        <taxon>Pseudomonas</taxon>
    </lineage>
</organism>
<dbReference type="AlphaFoldDB" id="A0A4V1DBX6"/>
<dbReference type="Pfam" id="PF07690">
    <property type="entry name" value="MFS_1"/>
    <property type="match status" value="1"/>
</dbReference>
<evidence type="ECO:0000256" key="3">
    <source>
        <dbReference type="ARBA" id="ARBA00023136"/>
    </source>
</evidence>
<evidence type="ECO:0000256" key="2">
    <source>
        <dbReference type="ARBA" id="ARBA00022989"/>
    </source>
</evidence>
<evidence type="ECO:0000256" key="1">
    <source>
        <dbReference type="ARBA" id="ARBA00022692"/>
    </source>
</evidence>
<proteinExistence type="predicted"/>
<feature type="transmembrane region" description="Helical" evidence="4">
    <location>
        <begin position="393"/>
        <end position="411"/>
    </location>
</feature>
<feature type="transmembrane region" description="Helical" evidence="4">
    <location>
        <begin position="64"/>
        <end position="85"/>
    </location>
</feature>
<dbReference type="GO" id="GO:0022857">
    <property type="term" value="F:transmembrane transporter activity"/>
    <property type="evidence" value="ECO:0007669"/>
    <property type="project" value="InterPro"/>
</dbReference>
<evidence type="ECO:0000256" key="4">
    <source>
        <dbReference type="SAM" id="Phobius"/>
    </source>
</evidence>
<feature type="transmembrane region" description="Helical" evidence="4">
    <location>
        <begin position="270"/>
        <end position="293"/>
    </location>
</feature>
<dbReference type="RefSeq" id="WP_046482002.1">
    <property type="nucleotide sequence ID" value="NZ_CP039631.3"/>
</dbReference>
<accession>A0A4V1DBX6</accession>
<dbReference type="InterPro" id="IPR036259">
    <property type="entry name" value="MFS_trans_sf"/>
</dbReference>
<sequence length="424" mass="45482">MSNAQNPPRKTAIDPGEFKRGWRIVVLGLFGVCTSISAALLYGFGTLVIPLQNAFGWSRGDLSAAITFLFAGVAISSQLVGWLYLRYGLRRVAIVSVLLQIVGYWAMTRIQGSIGWLYLGFFLMPLICVGTIAITWTQLINLWFERNRGLALAIILCGTGLAAMVMPALLSLAIGFGGWQAAFWLLGLIPLLFTLPMAVLWLRLPAQGLAVEQKASGVKLELPGISFKQALRSRVFWGCNVALILSVSLIVGMVTTIVPMLQGKGLSAQAASQVFSSFGISIIVGRLLVGYLLDRYSPTLVAAVSLALPAIGCVIFLVGGTQSMGLLVLATLTIGCSAGAEFDLAAFLMARFFGLRDYARIFGLHLGLVTVISGLMPVFFGHLYDTYGNYSPVLLYCLGCAIVGPLILIGLKTTSLFNAQPQRA</sequence>
<dbReference type="Gene3D" id="1.20.1250.20">
    <property type="entry name" value="MFS general substrate transporter like domains"/>
    <property type="match status" value="2"/>
</dbReference>
<evidence type="ECO:0000313" key="6">
    <source>
        <dbReference type="EMBL" id="QCG68146.1"/>
    </source>
</evidence>
<dbReference type="InterPro" id="IPR020846">
    <property type="entry name" value="MFS_dom"/>
</dbReference>
<feature type="transmembrane region" description="Helical" evidence="4">
    <location>
        <begin position="92"/>
        <end position="110"/>
    </location>
</feature>
<keyword evidence="3 4" id="KW-0472">Membrane</keyword>
<reference evidence="7" key="1">
    <citation type="submission" date="2019-04" db="EMBL/GenBank/DDBJ databases">
        <title>Complete genome sequence of Pseudomonas veronii strain PVy, a versatile degrader capable of using multiple contaminants as sole carbon sources.</title>
        <authorList>
            <person name="Lopez-Echartea E."/>
            <person name="Ridl J."/>
            <person name="Pajer P."/>
            <person name="Strejcek M."/>
            <person name="Suman J."/>
            <person name="Uhlik O."/>
        </authorList>
    </citation>
    <scope>NUCLEOTIDE SEQUENCE [LARGE SCALE GENOMIC DNA]</scope>
    <source>
        <strain evidence="7">Pvy</strain>
    </source>
</reference>
<protein>
    <submittedName>
        <fullName evidence="6">MFS transporter</fullName>
    </submittedName>
</protein>
<gene>
    <name evidence="6" type="ORF">E4167_29675</name>
</gene>
<feature type="transmembrane region" description="Helical" evidence="4">
    <location>
        <begin position="21"/>
        <end position="44"/>
    </location>
</feature>
<evidence type="ECO:0000259" key="5">
    <source>
        <dbReference type="PROSITE" id="PS50850"/>
    </source>
</evidence>
<feature type="transmembrane region" description="Helical" evidence="4">
    <location>
        <begin position="182"/>
        <end position="204"/>
    </location>
</feature>
<dbReference type="PROSITE" id="PS50850">
    <property type="entry name" value="MFS"/>
    <property type="match status" value="1"/>
</dbReference>
<keyword evidence="1 4" id="KW-0812">Transmembrane</keyword>
<dbReference type="InterPro" id="IPR050327">
    <property type="entry name" value="Proton-linked_MCT"/>
</dbReference>
<feature type="transmembrane region" description="Helical" evidence="4">
    <location>
        <begin position="149"/>
        <end position="176"/>
    </location>
</feature>
<dbReference type="Proteomes" id="UP000298274">
    <property type="component" value="Chromosome"/>
</dbReference>
<name>A0A4V1DBX6_PSEVE</name>
<dbReference type="CDD" id="cd17355">
    <property type="entry name" value="MFS_YcxA_like"/>
    <property type="match status" value="1"/>
</dbReference>